<feature type="region of interest" description="Disordered" evidence="1">
    <location>
        <begin position="42"/>
        <end position="170"/>
    </location>
</feature>
<feature type="region of interest" description="Disordered" evidence="1">
    <location>
        <begin position="1"/>
        <end position="21"/>
    </location>
</feature>
<dbReference type="Proteomes" id="UP000780801">
    <property type="component" value="Unassembled WGS sequence"/>
</dbReference>
<feature type="non-terminal residue" evidence="2">
    <location>
        <position position="1"/>
    </location>
</feature>
<feature type="compositionally biased region" description="Polar residues" evidence="1">
    <location>
        <begin position="112"/>
        <end position="121"/>
    </location>
</feature>
<feature type="compositionally biased region" description="Basic and acidic residues" evidence="1">
    <location>
        <begin position="151"/>
        <end position="170"/>
    </location>
</feature>
<organism evidence="2 3">
    <name type="scientific">Lunasporangiospora selenospora</name>
    <dbReference type="NCBI Taxonomy" id="979761"/>
    <lineage>
        <taxon>Eukaryota</taxon>
        <taxon>Fungi</taxon>
        <taxon>Fungi incertae sedis</taxon>
        <taxon>Mucoromycota</taxon>
        <taxon>Mortierellomycotina</taxon>
        <taxon>Mortierellomycetes</taxon>
        <taxon>Mortierellales</taxon>
        <taxon>Mortierellaceae</taxon>
        <taxon>Lunasporangiospora</taxon>
    </lineage>
</organism>
<evidence type="ECO:0000313" key="2">
    <source>
        <dbReference type="EMBL" id="KAF9583161.1"/>
    </source>
</evidence>
<feature type="compositionally biased region" description="Low complexity" evidence="1">
    <location>
        <begin position="122"/>
        <end position="137"/>
    </location>
</feature>
<accession>A0A9P6FYQ6</accession>
<comment type="caution">
    <text evidence="2">The sequence shown here is derived from an EMBL/GenBank/DDBJ whole genome shotgun (WGS) entry which is preliminary data.</text>
</comment>
<dbReference type="AlphaFoldDB" id="A0A9P6FYQ6"/>
<keyword evidence="3" id="KW-1185">Reference proteome</keyword>
<name>A0A9P6FYQ6_9FUNG</name>
<proteinExistence type="predicted"/>
<reference evidence="2" key="1">
    <citation type="journal article" date="2020" name="Fungal Divers.">
        <title>Resolving the Mortierellaceae phylogeny through synthesis of multi-gene phylogenetics and phylogenomics.</title>
        <authorList>
            <person name="Vandepol N."/>
            <person name="Liber J."/>
            <person name="Desiro A."/>
            <person name="Na H."/>
            <person name="Kennedy M."/>
            <person name="Barry K."/>
            <person name="Grigoriev I.V."/>
            <person name="Miller A.N."/>
            <person name="O'Donnell K."/>
            <person name="Stajich J.E."/>
            <person name="Bonito G."/>
        </authorList>
    </citation>
    <scope>NUCLEOTIDE SEQUENCE</scope>
    <source>
        <strain evidence="2">KOD1015</strain>
    </source>
</reference>
<sequence length="188" mass="20737">SPLSHSTLPAPPTTALPDTPDQNAAAVALEKKERLQVGFAVILEEEEEEVEEDGFTDGGSDTDMNDEVSPGRRRRRTVDLANVGENNEDEDEEEGDGDEFAPRLRFEDLDLENQSTSVDGSTATTITAATMNTTTSTELEADNQNQNWDDTASRRASRDPSSRPEYYATRERKVVEYIFPSESFPSAS</sequence>
<protein>
    <submittedName>
        <fullName evidence="2">Uncharacterized protein</fullName>
    </submittedName>
</protein>
<feature type="compositionally biased region" description="Acidic residues" evidence="1">
    <location>
        <begin position="43"/>
        <end position="55"/>
    </location>
</feature>
<feature type="compositionally biased region" description="Acidic residues" evidence="1">
    <location>
        <begin position="86"/>
        <end position="99"/>
    </location>
</feature>
<evidence type="ECO:0000313" key="3">
    <source>
        <dbReference type="Proteomes" id="UP000780801"/>
    </source>
</evidence>
<evidence type="ECO:0000256" key="1">
    <source>
        <dbReference type="SAM" id="MobiDB-lite"/>
    </source>
</evidence>
<gene>
    <name evidence="2" type="ORF">BGW38_010119</name>
</gene>
<dbReference type="EMBL" id="JAABOA010000791">
    <property type="protein sequence ID" value="KAF9583161.1"/>
    <property type="molecule type" value="Genomic_DNA"/>
</dbReference>